<dbReference type="EMBL" id="JBBPCC010000039">
    <property type="protein sequence ID" value="MEK8132972.1"/>
    <property type="molecule type" value="Genomic_DNA"/>
</dbReference>
<dbReference type="Proteomes" id="UP001469365">
    <property type="component" value="Unassembled WGS sequence"/>
</dbReference>
<accession>A0ABU9DXV8</accession>
<gene>
    <name evidence="1" type="ORF">WMW72_34345</name>
</gene>
<keyword evidence="2" id="KW-1185">Reference proteome</keyword>
<dbReference type="RefSeq" id="WP_341420102.1">
    <property type="nucleotide sequence ID" value="NZ_JBBPCC010000039.1"/>
</dbReference>
<sequence>MEKKYEFLNKIKDVLSDGTFEGVSIGSVFDESSFEGIKIIDDTGYPIYLFNNLELEIVDDYIYRIGIRYDELVFIDDVEEVFGEGELNTIEQFTFLSYACDFCVIVFKFVGLDDHVMDISINSTMFMG</sequence>
<evidence type="ECO:0000313" key="2">
    <source>
        <dbReference type="Proteomes" id="UP001469365"/>
    </source>
</evidence>
<name>A0ABU9DXV8_9BACL</name>
<protein>
    <submittedName>
        <fullName evidence="1">Uncharacterized protein</fullName>
    </submittedName>
</protein>
<comment type="caution">
    <text evidence="1">The sequence shown here is derived from an EMBL/GenBank/DDBJ whole genome shotgun (WGS) entry which is preliminary data.</text>
</comment>
<organism evidence="1 2">
    <name type="scientific">Paenibacillus filicis</name>
    <dbReference type="NCBI Taxonomy" id="669464"/>
    <lineage>
        <taxon>Bacteria</taxon>
        <taxon>Bacillati</taxon>
        <taxon>Bacillota</taxon>
        <taxon>Bacilli</taxon>
        <taxon>Bacillales</taxon>
        <taxon>Paenibacillaceae</taxon>
        <taxon>Paenibacillus</taxon>
    </lineage>
</organism>
<proteinExistence type="predicted"/>
<reference evidence="1 2" key="1">
    <citation type="submission" date="2024-04" db="EMBL/GenBank/DDBJ databases">
        <title>draft genome sequnece of Paenibacillus filicis.</title>
        <authorList>
            <person name="Kim D.-U."/>
        </authorList>
    </citation>
    <scope>NUCLEOTIDE SEQUENCE [LARGE SCALE GENOMIC DNA]</scope>
    <source>
        <strain evidence="1 2">KACC14197</strain>
    </source>
</reference>
<evidence type="ECO:0000313" key="1">
    <source>
        <dbReference type="EMBL" id="MEK8132972.1"/>
    </source>
</evidence>